<keyword evidence="2" id="KW-1185">Reference proteome</keyword>
<evidence type="ECO:0000313" key="2">
    <source>
        <dbReference type="Proteomes" id="UP001499841"/>
    </source>
</evidence>
<organism evidence="1 2">
    <name type="scientific">Georgenia daeguensis</name>
    <dbReference type="NCBI Taxonomy" id="908355"/>
    <lineage>
        <taxon>Bacteria</taxon>
        <taxon>Bacillati</taxon>
        <taxon>Actinomycetota</taxon>
        <taxon>Actinomycetes</taxon>
        <taxon>Micrococcales</taxon>
        <taxon>Bogoriellaceae</taxon>
        <taxon>Georgenia</taxon>
    </lineage>
</organism>
<accession>A0ABP6ULR0</accession>
<reference evidence="2" key="1">
    <citation type="journal article" date="2019" name="Int. J. Syst. Evol. Microbiol.">
        <title>The Global Catalogue of Microorganisms (GCM) 10K type strain sequencing project: providing services to taxonomists for standard genome sequencing and annotation.</title>
        <authorList>
            <consortium name="The Broad Institute Genomics Platform"/>
            <consortium name="The Broad Institute Genome Sequencing Center for Infectious Disease"/>
            <person name="Wu L."/>
            <person name="Ma J."/>
        </authorList>
    </citation>
    <scope>NUCLEOTIDE SEQUENCE [LARGE SCALE GENOMIC DNA]</scope>
    <source>
        <strain evidence="2">JCM 17459</strain>
    </source>
</reference>
<protein>
    <recommendedName>
        <fullName evidence="3">SRPBCC family protein</fullName>
    </recommendedName>
</protein>
<proteinExistence type="predicted"/>
<evidence type="ECO:0000313" key="1">
    <source>
        <dbReference type="EMBL" id="GAA3509237.1"/>
    </source>
</evidence>
<gene>
    <name evidence="1" type="ORF">GCM10022262_35550</name>
</gene>
<dbReference type="SUPFAM" id="SSF55961">
    <property type="entry name" value="Bet v1-like"/>
    <property type="match status" value="1"/>
</dbReference>
<dbReference type="Proteomes" id="UP001499841">
    <property type="component" value="Unassembled WGS sequence"/>
</dbReference>
<dbReference type="RefSeq" id="WP_345044174.1">
    <property type="nucleotide sequence ID" value="NZ_BAABBA010000023.1"/>
</dbReference>
<dbReference type="EMBL" id="BAABBA010000023">
    <property type="protein sequence ID" value="GAA3509237.1"/>
    <property type="molecule type" value="Genomic_DNA"/>
</dbReference>
<sequence length="148" mass="17115">MRFDLETTASPEQVRRALTDFTDRRLQIWSRTLDPRTYELRDSGETWAEARESSSGSPFWVVVRYDWSDPDVVRWTVTQSSYGGGGEGFVRTSPLGDGGSRVHAEWSYSGARWTQRPLLFLLQQRPMVVLISRMWTSAFNRYALEDGR</sequence>
<comment type="caution">
    <text evidence="1">The sequence shown here is derived from an EMBL/GenBank/DDBJ whole genome shotgun (WGS) entry which is preliminary data.</text>
</comment>
<name>A0ABP6ULR0_9MICO</name>
<evidence type="ECO:0008006" key="3">
    <source>
        <dbReference type="Google" id="ProtNLM"/>
    </source>
</evidence>